<feature type="transmembrane region" description="Helical" evidence="1">
    <location>
        <begin position="48"/>
        <end position="69"/>
    </location>
</feature>
<gene>
    <name evidence="2" type="ORF">JBF12_02995</name>
</gene>
<keyword evidence="1" id="KW-0472">Membrane</keyword>
<keyword evidence="3" id="KW-1185">Reference proteome</keyword>
<comment type="caution">
    <text evidence="2">The sequence shown here is derived from an EMBL/GenBank/DDBJ whole genome shotgun (WGS) entry which is preliminary data.</text>
</comment>
<feature type="transmembrane region" description="Helical" evidence="1">
    <location>
        <begin position="21"/>
        <end position="42"/>
    </location>
</feature>
<keyword evidence="1" id="KW-0812">Transmembrane</keyword>
<evidence type="ECO:0000256" key="1">
    <source>
        <dbReference type="SAM" id="Phobius"/>
    </source>
</evidence>
<keyword evidence="1" id="KW-1133">Transmembrane helix</keyword>
<evidence type="ECO:0000313" key="3">
    <source>
        <dbReference type="Proteomes" id="UP000638849"/>
    </source>
</evidence>
<sequence>MSKPPAVSCVEHGSPAPRRLSGAEAIVIIVIVGMAAGLVTLADLPMGPVLQLLTGAGLVAVLLVGLLTAGPLRAVRGVLGTLLSPTV</sequence>
<organism evidence="2 3">
    <name type="scientific">Streptomyces javensis</name>
    <dbReference type="NCBI Taxonomy" id="114698"/>
    <lineage>
        <taxon>Bacteria</taxon>
        <taxon>Bacillati</taxon>
        <taxon>Actinomycetota</taxon>
        <taxon>Actinomycetes</taxon>
        <taxon>Kitasatosporales</taxon>
        <taxon>Streptomycetaceae</taxon>
        <taxon>Streptomyces</taxon>
        <taxon>Streptomyces violaceusniger group</taxon>
    </lineage>
</organism>
<dbReference type="EMBL" id="JAEEAQ010000014">
    <property type="protein sequence ID" value="MBI0312015.1"/>
    <property type="molecule type" value="Genomic_DNA"/>
</dbReference>
<evidence type="ECO:0000313" key="2">
    <source>
        <dbReference type="EMBL" id="MBI0312015.1"/>
    </source>
</evidence>
<proteinExistence type="predicted"/>
<name>A0ABS0R3Y7_9ACTN</name>
<accession>A0ABS0R3Y7</accession>
<dbReference type="Proteomes" id="UP000638849">
    <property type="component" value="Unassembled WGS sequence"/>
</dbReference>
<dbReference type="RefSeq" id="WP_198275292.1">
    <property type="nucleotide sequence ID" value="NZ_BAAAIF010000069.1"/>
</dbReference>
<protein>
    <submittedName>
        <fullName evidence="2">Uncharacterized protein</fullName>
    </submittedName>
</protein>
<reference evidence="2 3" key="1">
    <citation type="submission" date="2020-12" db="EMBL/GenBank/DDBJ databases">
        <authorList>
            <person name="Kusuma A.B."/>
            <person name="Nouioui I."/>
            <person name="Goodfellow M."/>
        </authorList>
    </citation>
    <scope>NUCLEOTIDE SEQUENCE [LARGE SCALE GENOMIC DNA]</scope>
    <source>
        <strain evidence="2 3">DSM 41764</strain>
    </source>
</reference>